<dbReference type="PANTHER" id="PTHR43798">
    <property type="entry name" value="MONOACYLGLYCEROL LIPASE"/>
    <property type="match status" value="1"/>
</dbReference>
<sequence length="283" mass="32646">MKGETHVKRICRKTTLYLQGTHVYVERWESKRQVLNQPTLVCIHGFLSSSYSFHKLIPHFSPSLDIICLDLPGFGLSSKPKTFRYELKNYAALVAELIKIYNLKGVTLIGHSMGGQIALRTAHDYPELVESLILLAPSVYFHRVRKEVYYASFLPFLAGIFHKWGRKQDCRSFIEQLMYSKRSISQSMVESYGRPFKELSFYEALICLIRQREGDMEEQDLKNVQQKTLIMWGNEDPLIPVSTAYKLKRDLAHSTLAVLSHTGHLIPEEQPTLTAKYAKRFLS</sequence>
<name>A0A553ZUP2_9BACI</name>
<dbReference type="SUPFAM" id="SSF53474">
    <property type="entry name" value="alpha/beta-Hydrolases"/>
    <property type="match status" value="1"/>
</dbReference>
<feature type="domain" description="AB hydrolase-1" evidence="1">
    <location>
        <begin position="38"/>
        <end position="270"/>
    </location>
</feature>
<dbReference type="OrthoDB" id="9797695at2"/>
<gene>
    <name evidence="2" type="ORF">FN960_17910</name>
</gene>
<dbReference type="Gene3D" id="3.40.50.1820">
    <property type="entry name" value="alpha/beta hydrolase"/>
    <property type="match status" value="1"/>
</dbReference>
<evidence type="ECO:0000259" key="1">
    <source>
        <dbReference type="Pfam" id="PF00561"/>
    </source>
</evidence>
<dbReference type="AlphaFoldDB" id="A0A553ZUP2"/>
<dbReference type="GO" id="GO:0016787">
    <property type="term" value="F:hydrolase activity"/>
    <property type="evidence" value="ECO:0007669"/>
    <property type="project" value="UniProtKB-KW"/>
</dbReference>
<keyword evidence="3" id="KW-1185">Reference proteome</keyword>
<dbReference type="InterPro" id="IPR050266">
    <property type="entry name" value="AB_hydrolase_sf"/>
</dbReference>
<dbReference type="Proteomes" id="UP000318521">
    <property type="component" value="Unassembled WGS sequence"/>
</dbReference>
<accession>A0A553ZUP2</accession>
<dbReference type="GO" id="GO:0016020">
    <property type="term" value="C:membrane"/>
    <property type="evidence" value="ECO:0007669"/>
    <property type="project" value="TreeGrafter"/>
</dbReference>
<dbReference type="PRINTS" id="PR00111">
    <property type="entry name" value="ABHYDROLASE"/>
</dbReference>
<dbReference type="EMBL" id="VLXZ01000014">
    <property type="protein sequence ID" value="TSB45152.1"/>
    <property type="molecule type" value="Genomic_DNA"/>
</dbReference>
<protein>
    <submittedName>
        <fullName evidence="2">Alpha/beta hydrolase</fullName>
    </submittedName>
</protein>
<dbReference type="PANTHER" id="PTHR43798:SF33">
    <property type="entry name" value="HYDROLASE, PUTATIVE (AFU_ORTHOLOGUE AFUA_2G14860)-RELATED"/>
    <property type="match status" value="1"/>
</dbReference>
<dbReference type="InterPro" id="IPR029058">
    <property type="entry name" value="AB_hydrolase_fold"/>
</dbReference>
<keyword evidence="2" id="KW-0378">Hydrolase</keyword>
<organism evidence="2 3">
    <name type="scientific">Alkalicoccobacillus porphyridii</name>
    <dbReference type="NCBI Taxonomy" id="2597270"/>
    <lineage>
        <taxon>Bacteria</taxon>
        <taxon>Bacillati</taxon>
        <taxon>Bacillota</taxon>
        <taxon>Bacilli</taxon>
        <taxon>Bacillales</taxon>
        <taxon>Bacillaceae</taxon>
        <taxon>Alkalicoccobacillus</taxon>
    </lineage>
</organism>
<comment type="caution">
    <text evidence="2">The sequence shown here is derived from an EMBL/GenBank/DDBJ whole genome shotgun (WGS) entry which is preliminary data.</text>
</comment>
<evidence type="ECO:0000313" key="3">
    <source>
        <dbReference type="Proteomes" id="UP000318521"/>
    </source>
</evidence>
<reference evidence="2 3" key="1">
    <citation type="submission" date="2019-07" db="EMBL/GenBank/DDBJ databases">
        <authorList>
            <person name="Park Y.J."/>
            <person name="Jeong S.E."/>
            <person name="Jung H.S."/>
        </authorList>
    </citation>
    <scope>NUCLEOTIDE SEQUENCE [LARGE SCALE GENOMIC DNA]</scope>
    <source>
        <strain evidence="3">P16(2019)</strain>
    </source>
</reference>
<dbReference type="Pfam" id="PF00561">
    <property type="entry name" value="Abhydrolase_1"/>
    <property type="match status" value="1"/>
</dbReference>
<evidence type="ECO:0000313" key="2">
    <source>
        <dbReference type="EMBL" id="TSB45152.1"/>
    </source>
</evidence>
<dbReference type="InterPro" id="IPR000073">
    <property type="entry name" value="AB_hydrolase_1"/>
</dbReference>
<proteinExistence type="predicted"/>